<dbReference type="InParanoid" id="A0A2P5F537"/>
<comment type="caution">
    <text evidence="1">The sequence shown here is derived from an EMBL/GenBank/DDBJ whole genome shotgun (WGS) entry which is preliminary data.</text>
</comment>
<evidence type="ECO:0000313" key="1">
    <source>
        <dbReference type="EMBL" id="PON92908.1"/>
    </source>
</evidence>
<evidence type="ECO:0000313" key="2">
    <source>
        <dbReference type="Proteomes" id="UP000237000"/>
    </source>
</evidence>
<proteinExistence type="predicted"/>
<organism evidence="1 2">
    <name type="scientific">Trema orientale</name>
    <name type="common">Charcoal tree</name>
    <name type="synonym">Celtis orientalis</name>
    <dbReference type="NCBI Taxonomy" id="63057"/>
    <lineage>
        <taxon>Eukaryota</taxon>
        <taxon>Viridiplantae</taxon>
        <taxon>Streptophyta</taxon>
        <taxon>Embryophyta</taxon>
        <taxon>Tracheophyta</taxon>
        <taxon>Spermatophyta</taxon>
        <taxon>Magnoliopsida</taxon>
        <taxon>eudicotyledons</taxon>
        <taxon>Gunneridae</taxon>
        <taxon>Pentapetalae</taxon>
        <taxon>rosids</taxon>
        <taxon>fabids</taxon>
        <taxon>Rosales</taxon>
        <taxon>Cannabaceae</taxon>
        <taxon>Trema</taxon>
    </lineage>
</organism>
<reference evidence="2" key="1">
    <citation type="submission" date="2016-06" db="EMBL/GenBank/DDBJ databases">
        <title>Parallel loss of symbiosis genes in relatives of nitrogen-fixing non-legume Parasponia.</title>
        <authorList>
            <person name="Van Velzen R."/>
            <person name="Holmer R."/>
            <person name="Bu F."/>
            <person name="Rutten L."/>
            <person name="Van Zeijl A."/>
            <person name="Liu W."/>
            <person name="Santuari L."/>
            <person name="Cao Q."/>
            <person name="Sharma T."/>
            <person name="Shen D."/>
            <person name="Roswanjaya Y."/>
            <person name="Wardhani T."/>
            <person name="Kalhor M.S."/>
            <person name="Jansen J."/>
            <person name="Van den Hoogen J."/>
            <person name="Gungor B."/>
            <person name="Hartog M."/>
            <person name="Hontelez J."/>
            <person name="Verver J."/>
            <person name="Yang W.-C."/>
            <person name="Schijlen E."/>
            <person name="Repin R."/>
            <person name="Schilthuizen M."/>
            <person name="Schranz E."/>
            <person name="Heidstra R."/>
            <person name="Miyata K."/>
            <person name="Fedorova E."/>
            <person name="Kohlen W."/>
            <person name="Bisseling T."/>
            <person name="Smit S."/>
            <person name="Geurts R."/>
        </authorList>
    </citation>
    <scope>NUCLEOTIDE SEQUENCE [LARGE SCALE GENOMIC DNA]</scope>
    <source>
        <strain evidence="2">cv. RG33-2</strain>
    </source>
</reference>
<dbReference type="EMBL" id="JXTC01000061">
    <property type="protein sequence ID" value="PON92908.1"/>
    <property type="molecule type" value="Genomic_DNA"/>
</dbReference>
<dbReference type="AlphaFoldDB" id="A0A2P5F537"/>
<protein>
    <submittedName>
        <fullName evidence="1">Uncharacterized protein</fullName>
    </submittedName>
</protein>
<gene>
    <name evidence="1" type="ORF">TorRG33x02_111870</name>
</gene>
<dbReference type="Proteomes" id="UP000237000">
    <property type="component" value="Unassembled WGS sequence"/>
</dbReference>
<keyword evidence="2" id="KW-1185">Reference proteome</keyword>
<accession>A0A2P5F537</accession>
<name>A0A2P5F537_TREOI</name>
<sequence length="119" mass="12975">MRLQFLKDSTLVVRRCFWSKTADLIENLPFLAATQPQVSAGLLKERGICMIILTSSSEKAALSLRKFHCDPWHIKSLTQALPGPGSQVGVGLKVGCFGTQGSIQIFVVVPSPIKRQAPL</sequence>